<proteinExistence type="predicted"/>
<dbReference type="InParanoid" id="K3ZGQ4"/>
<sequence>MSRPRQSFWCVKRRQNLRWLQQNVASKHSVVTGS</sequence>
<dbReference type="Gramene" id="KQL15725">
    <property type="protein sequence ID" value="KQL15725"/>
    <property type="gene ID" value="SETIT_025756mg"/>
</dbReference>
<dbReference type="EMBL" id="AGNK02001773">
    <property type="status" value="NOT_ANNOTATED_CDS"/>
    <property type="molecule type" value="Genomic_DNA"/>
</dbReference>
<protein>
    <submittedName>
        <fullName evidence="1">Uncharacterized protein</fullName>
    </submittedName>
</protein>
<dbReference type="AlphaFoldDB" id="K3ZGQ4"/>
<organism evidence="1 2">
    <name type="scientific">Setaria italica</name>
    <name type="common">Foxtail millet</name>
    <name type="synonym">Panicum italicum</name>
    <dbReference type="NCBI Taxonomy" id="4555"/>
    <lineage>
        <taxon>Eukaryota</taxon>
        <taxon>Viridiplantae</taxon>
        <taxon>Streptophyta</taxon>
        <taxon>Embryophyta</taxon>
        <taxon>Tracheophyta</taxon>
        <taxon>Spermatophyta</taxon>
        <taxon>Magnoliopsida</taxon>
        <taxon>Liliopsida</taxon>
        <taxon>Poales</taxon>
        <taxon>Poaceae</taxon>
        <taxon>PACMAD clade</taxon>
        <taxon>Panicoideae</taxon>
        <taxon>Panicodae</taxon>
        <taxon>Paniceae</taxon>
        <taxon>Cenchrinae</taxon>
        <taxon>Setaria</taxon>
    </lineage>
</organism>
<reference evidence="2" key="1">
    <citation type="journal article" date="2012" name="Nat. Biotechnol.">
        <title>Reference genome sequence of the model plant Setaria.</title>
        <authorList>
            <person name="Bennetzen J.L."/>
            <person name="Schmutz J."/>
            <person name="Wang H."/>
            <person name="Percifield R."/>
            <person name="Hawkins J."/>
            <person name="Pontaroli A.C."/>
            <person name="Estep M."/>
            <person name="Feng L."/>
            <person name="Vaughn J.N."/>
            <person name="Grimwood J."/>
            <person name="Jenkins J."/>
            <person name="Barry K."/>
            <person name="Lindquist E."/>
            <person name="Hellsten U."/>
            <person name="Deshpande S."/>
            <person name="Wang X."/>
            <person name="Wu X."/>
            <person name="Mitros T."/>
            <person name="Triplett J."/>
            <person name="Yang X."/>
            <person name="Ye C.Y."/>
            <person name="Mauro-Herrera M."/>
            <person name="Wang L."/>
            <person name="Li P."/>
            <person name="Sharma M."/>
            <person name="Sharma R."/>
            <person name="Ronald P.C."/>
            <person name="Panaud O."/>
            <person name="Kellogg E.A."/>
            <person name="Brutnell T.P."/>
            <person name="Doust A.N."/>
            <person name="Tuskan G.A."/>
            <person name="Rokhsar D."/>
            <person name="Devos K.M."/>
        </authorList>
    </citation>
    <scope>NUCLEOTIDE SEQUENCE [LARGE SCALE GENOMIC DNA]</scope>
    <source>
        <strain evidence="2">cv. Yugu1</strain>
    </source>
</reference>
<name>K3ZGQ4_SETIT</name>
<keyword evidence="2" id="KW-1185">Reference proteome</keyword>
<dbReference type="HOGENOM" id="CLU_3377925_0_0_1"/>
<dbReference type="Proteomes" id="UP000004995">
    <property type="component" value="Unassembled WGS sequence"/>
</dbReference>
<reference evidence="1" key="2">
    <citation type="submission" date="2018-08" db="UniProtKB">
        <authorList>
            <consortium name="EnsemblPlants"/>
        </authorList>
    </citation>
    <scope>IDENTIFICATION</scope>
    <source>
        <strain evidence="1">Yugu1</strain>
    </source>
</reference>
<evidence type="ECO:0000313" key="2">
    <source>
        <dbReference type="Proteomes" id="UP000004995"/>
    </source>
</evidence>
<dbReference type="EnsemblPlants" id="KQL15725">
    <property type="protein sequence ID" value="KQL15725"/>
    <property type="gene ID" value="SETIT_025756mg"/>
</dbReference>
<accession>K3ZGQ4</accession>
<evidence type="ECO:0000313" key="1">
    <source>
        <dbReference type="EnsemblPlants" id="KQL15725"/>
    </source>
</evidence>